<dbReference type="Gene3D" id="3.40.140.10">
    <property type="entry name" value="Cytidine Deaminase, domain 2"/>
    <property type="match status" value="1"/>
</dbReference>
<dbReference type="EMBL" id="LLZH01000211">
    <property type="protein sequence ID" value="KUL31522.1"/>
    <property type="molecule type" value="Genomic_DNA"/>
</dbReference>
<dbReference type="Proteomes" id="UP000053244">
    <property type="component" value="Unassembled WGS sequence"/>
</dbReference>
<dbReference type="RefSeq" id="WP_067694197.1">
    <property type="nucleotide sequence ID" value="NZ_LLZH01000211.1"/>
</dbReference>
<evidence type="ECO:0000313" key="2">
    <source>
        <dbReference type="EMBL" id="KUL31522.1"/>
    </source>
</evidence>
<dbReference type="InterPro" id="IPR016193">
    <property type="entry name" value="Cytidine_deaminase-like"/>
</dbReference>
<reference evidence="2 3" key="1">
    <citation type="submission" date="2015-10" db="EMBL/GenBank/DDBJ databases">
        <authorList>
            <person name="Gilbert D.G."/>
        </authorList>
    </citation>
    <scope>NUCLEOTIDE SEQUENCE [LARGE SCALE GENOMIC DNA]</scope>
    <source>
        <strain evidence="2 3">NRRL B-16712</strain>
    </source>
</reference>
<gene>
    <name evidence="2" type="ORF">ADL15_21865</name>
</gene>
<dbReference type="AlphaFoldDB" id="A0A117MRB5"/>
<evidence type="ECO:0000313" key="3">
    <source>
        <dbReference type="Proteomes" id="UP000053244"/>
    </source>
</evidence>
<name>A0A117MRB5_9ACTN</name>
<sequence>MTLFTEADRFWTRSAIDLSRLSPPSPSHYAVGAVVVGPAGNPMATGYTGETDPHFHAEEEALAKLAGRGFDLTGATLYTSLEPCTTRKSRPTSCTELILASGIRRVVLALREPLHFADCTGVETLVGQGIEVLEIPDLGDAVRNINAHVMGMQTT</sequence>
<feature type="domain" description="CMP/dCMP-type deaminase" evidence="1">
    <location>
        <begin position="6"/>
        <end position="133"/>
    </location>
</feature>
<comment type="caution">
    <text evidence="2">The sequence shown here is derived from an EMBL/GenBank/DDBJ whole genome shotgun (WGS) entry which is preliminary data.</text>
</comment>
<proteinExistence type="predicted"/>
<keyword evidence="3" id="KW-1185">Reference proteome</keyword>
<protein>
    <submittedName>
        <fullName evidence="2">dCMP deaminase</fullName>
    </submittedName>
</protein>
<accession>A0A117MRB5</accession>
<dbReference type="OrthoDB" id="9800865at2"/>
<evidence type="ECO:0000259" key="1">
    <source>
        <dbReference type="PROSITE" id="PS51747"/>
    </source>
</evidence>
<organism evidence="2 3">
    <name type="scientific">Actinoplanes awajinensis subsp. mycoplanecinus</name>
    <dbReference type="NCBI Taxonomy" id="135947"/>
    <lineage>
        <taxon>Bacteria</taxon>
        <taxon>Bacillati</taxon>
        <taxon>Actinomycetota</taxon>
        <taxon>Actinomycetes</taxon>
        <taxon>Micromonosporales</taxon>
        <taxon>Micromonosporaceae</taxon>
        <taxon>Actinoplanes</taxon>
    </lineage>
</organism>
<dbReference type="Pfam" id="PF00383">
    <property type="entry name" value="dCMP_cyt_deam_1"/>
    <property type="match status" value="1"/>
</dbReference>
<dbReference type="InterPro" id="IPR002125">
    <property type="entry name" value="CMP_dCMP_dom"/>
</dbReference>
<dbReference type="PROSITE" id="PS51747">
    <property type="entry name" value="CYT_DCMP_DEAMINASES_2"/>
    <property type="match status" value="1"/>
</dbReference>
<dbReference type="GO" id="GO:0003824">
    <property type="term" value="F:catalytic activity"/>
    <property type="evidence" value="ECO:0007669"/>
    <property type="project" value="InterPro"/>
</dbReference>
<dbReference type="SUPFAM" id="SSF53927">
    <property type="entry name" value="Cytidine deaminase-like"/>
    <property type="match status" value="1"/>
</dbReference>